<dbReference type="GO" id="GO:0004623">
    <property type="term" value="F:phospholipase A2 activity"/>
    <property type="evidence" value="ECO:0007669"/>
    <property type="project" value="UniProtKB-EC"/>
</dbReference>
<dbReference type="PROSITE" id="PS00118">
    <property type="entry name" value="PA2_HIS"/>
    <property type="match status" value="1"/>
</dbReference>
<feature type="region of interest" description="Disordered" evidence="10">
    <location>
        <begin position="285"/>
        <end position="473"/>
    </location>
</feature>
<keyword evidence="4" id="KW-0964">Secreted</keyword>
<feature type="compositionally biased region" description="Basic and acidic residues" evidence="10">
    <location>
        <begin position="347"/>
        <end position="370"/>
    </location>
</feature>
<evidence type="ECO:0000256" key="3">
    <source>
        <dbReference type="ARBA" id="ARBA00013278"/>
    </source>
</evidence>
<evidence type="ECO:0000256" key="8">
    <source>
        <dbReference type="ARBA" id="ARBA00023098"/>
    </source>
</evidence>
<organism evidence="12 13">
    <name type="scientific">Clarias magur</name>
    <name type="common">Asian catfish</name>
    <name type="synonym">Macropteronotus magur</name>
    <dbReference type="NCBI Taxonomy" id="1594786"/>
    <lineage>
        <taxon>Eukaryota</taxon>
        <taxon>Metazoa</taxon>
        <taxon>Chordata</taxon>
        <taxon>Craniata</taxon>
        <taxon>Vertebrata</taxon>
        <taxon>Euteleostomi</taxon>
        <taxon>Actinopterygii</taxon>
        <taxon>Neopterygii</taxon>
        <taxon>Teleostei</taxon>
        <taxon>Ostariophysi</taxon>
        <taxon>Siluriformes</taxon>
        <taxon>Clariidae</taxon>
        <taxon>Clarias</taxon>
    </lineage>
</organism>
<dbReference type="Gene3D" id="1.20.90.10">
    <property type="entry name" value="Phospholipase A2 domain"/>
    <property type="match status" value="2"/>
</dbReference>
<dbReference type="GO" id="GO:0050482">
    <property type="term" value="P:arachidonate secretion"/>
    <property type="evidence" value="ECO:0007669"/>
    <property type="project" value="InterPro"/>
</dbReference>
<evidence type="ECO:0000256" key="1">
    <source>
        <dbReference type="ARBA" id="ARBA00001913"/>
    </source>
</evidence>
<dbReference type="SUPFAM" id="SSF48619">
    <property type="entry name" value="Phospholipase A2, PLA2"/>
    <property type="match status" value="1"/>
</dbReference>
<sequence>MFLHQTTAGKERSITLFDSIWNEENNLVECITSHNSAAIKGFSWKCWKARDRLFSANPDGRFNISMLVEPDGPCVAVGHPPELIKPLRTTRDLESLDYQSIHQNSGDSSQKLKRSKRAWMMPGTLWCGSGNKASAFSDLGLFEETDKCCREHDHCDQTIASFEFGYGIFNTNFFTLSHCDCDIKFRHCLHNTNNKMSDMVGYGYFNLLKMQCFEFSQRMECAERTWWGMCKHSRMSTYALVRDANDYNSTFPILEDDKLDLSIHQTVSFGDLTVTNDLIMSSDVVPEDTNDKHSSLSVPQNTLTVNTSQETELYGKTIESLKTNTTDSPDIITDSERRQTRVSTTDTSKEQTTDGPKTETTDSPKMETTDTTKTLIPDSTKTLTLDSSMPQTTDSPIIKTTVSPKTQTRYTKRPQTNITDSTKSETTASTQIKLKDSSTPQTRETTDSTTPQTTSSAKSHPEMETRQKGKPDTCEGYKDLDSCRYQIPALREKYGVRNSEHTPLYHCNCTARLARELAEEDEVDKVHFWLLDFVSSFCFFLPKNCTGSE</sequence>
<name>A0A8J4U5V8_CLAMG</name>
<comment type="caution">
    <text evidence="12">The sequence shown here is derived from an EMBL/GenBank/DDBJ whole genome shotgun (WGS) entry which is preliminary data.</text>
</comment>
<dbReference type="Pfam" id="PF05826">
    <property type="entry name" value="Phospholip_A2_2"/>
    <property type="match status" value="2"/>
</dbReference>
<feature type="non-terminal residue" evidence="12">
    <location>
        <position position="549"/>
    </location>
</feature>
<evidence type="ECO:0000256" key="7">
    <source>
        <dbReference type="ARBA" id="ARBA00022837"/>
    </source>
</evidence>
<dbReference type="GO" id="GO:0006644">
    <property type="term" value="P:phospholipid metabolic process"/>
    <property type="evidence" value="ECO:0007669"/>
    <property type="project" value="InterPro"/>
</dbReference>
<dbReference type="EMBL" id="QNUK01000027">
    <property type="protein sequence ID" value="KAF5906865.1"/>
    <property type="molecule type" value="Genomic_DNA"/>
</dbReference>
<evidence type="ECO:0000259" key="11">
    <source>
        <dbReference type="SMART" id="SM00085"/>
    </source>
</evidence>
<dbReference type="GO" id="GO:0046872">
    <property type="term" value="F:metal ion binding"/>
    <property type="evidence" value="ECO:0007669"/>
    <property type="project" value="UniProtKB-KW"/>
</dbReference>
<dbReference type="InterPro" id="IPR036444">
    <property type="entry name" value="PLipase_A2_dom_sf"/>
</dbReference>
<dbReference type="GO" id="GO:0005576">
    <property type="term" value="C:extracellular region"/>
    <property type="evidence" value="ECO:0007669"/>
    <property type="project" value="UniProtKB-SubCell"/>
</dbReference>
<dbReference type="InterPro" id="IPR016090">
    <property type="entry name" value="PLA2-like_dom"/>
</dbReference>
<keyword evidence="6" id="KW-0378">Hydrolase</keyword>
<keyword evidence="7" id="KW-0106">Calcium</keyword>
<dbReference type="Proteomes" id="UP000727407">
    <property type="component" value="Unassembled WGS sequence"/>
</dbReference>
<feature type="compositionally biased region" description="Basic and acidic residues" evidence="10">
    <location>
        <begin position="459"/>
        <end position="473"/>
    </location>
</feature>
<dbReference type="PANTHER" id="PTHR12253">
    <property type="entry name" value="RH14732P"/>
    <property type="match status" value="1"/>
</dbReference>
<evidence type="ECO:0000313" key="13">
    <source>
        <dbReference type="Proteomes" id="UP000727407"/>
    </source>
</evidence>
<protein>
    <recommendedName>
        <fullName evidence="3">phospholipase A2</fullName>
        <ecNumber evidence="3">3.1.1.4</ecNumber>
    </recommendedName>
</protein>
<evidence type="ECO:0000256" key="2">
    <source>
        <dbReference type="ARBA" id="ARBA00004613"/>
    </source>
</evidence>
<evidence type="ECO:0000256" key="9">
    <source>
        <dbReference type="ARBA" id="ARBA00023157"/>
    </source>
</evidence>
<dbReference type="SMART" id="SM00085">
    <property type="entry name" value="PA2c"/>
    <property type="match status" value="1"/>
</dbReference>
<comment type="cofactor">
    <cofactor evidence="1">
        <name>Ca(2+)</name>
        <dbReference type="ChEBI" id="CHEBI:29108"/>
    </cofactor>
</comment>
<dbReference type="InterPro" id="IPR033113">
    <property type="entry name" value="PLA2_histidine"/>
</dbReference>
<evidence type="ECO:0000256" key="4">
    <source>
        <dbReference type="ARBA" id="ARBA00022525"/>
    </source>
</evidence>
<dbReference type="AlphaFoldDB" id="A0A8J4U5V8"/>
<keyword evidence="5" id="KW-0479">Metal-binding</keyword>
<dbReference type="EC" id="3.1.1.4" evidence="3"/>
<gene>
    <name evidence="12" type="primary">sPLA2-3A2</name>
    <name evidence="12" type="ORF">DAT39_003404</name>
</gene>
<keyword evidence="9" id="KW-1015">Disulfide bond</keyword>
<dbReference type="FunFam" id="1.20.90.10:FF:000002">
    <property type="entry name" value="Phospholipase A2 group III"/>
    <property type="match status" value="1"/>
</dbReference>
<reference evidence="12" key="1">
    <citation type="submission" date="2020-07" db="EMBL/GenBank/DDBJ databases">
        <title>Clarias magur genome sequencing, assembly and annotation.</title>
        <authorList>
            <person name="Kushwaha B."/>
            <person name="Kumar R."/>
            <person name="Das P."/>
            <person name="Joshi C.G."/>
            <person name="Kumar D."/>
            <person name="Nagpure N.S."/>
            <person name="Pandey M."/>
            <person name="Agarwal S."/>
            <person name="Srivastava S."/>
            <person name="Singh M."/>
            <person name="Sahoo L."/>
            <person name="Jayasankar P."/>
            <person name="Meher P.K."/>
            <person name="Koringa P.G."/>
            <person name="Iquebal M.A."/>
            <person name="Das S.P."/>
            <person name="Bit A."/>
            <person name="Patnaik S."/>
            <person name="Patel N."/>
            <person name="Shah T.M."/>
            <person name="Hinsu A."/>
            <person name="Jena J.K."/>
        </authorList>
    </citation>
    <scope>NUCLEOTIDE SEQUENCE</scope>
    <source>
        <strain evidence="12">CIFAMagur01</strain>
        <tissue evidence="12">Testis</tissue>
    </source>
</reference>
<evidence type="ECO:0000256" key="6">
    <source>
        <dbReference type="ARBA" id="ARBA00022801"/>
    </source>
</evidence>
<dbReference type="OrthoDB" id="10059604at2759"/>
<evidence type="ECO:0000313" key="12">
    <source>
        <dbReference type="EMBL" id="KAF5906865.1"/>
    </source>
</evidence>
<dbReference type="CDD" id="cd04704">
    <property type="entry name" value="PLA2_bee_venom_like"/>
    <property type="match status" value="1"/>
</dbReference>
<proteinExistence type="predicted"/>
<keyword evidence="13" id="KW-1185">Reference proteome</keyword>
<feature type="domain" description="Phospholipase A2-like central" evidence="11">
    <location>
        <begin position="110"/>
        <end position="231"/>
    </location>
</feature>
<feature type="compositionally biased region" description="Low complexity" evidence="10">
    <location>
        <begin position="438"/>
        <end position="456"/>
    </location>
</feature>
<feature type="compositionally biased region" description="Polar residues" evidence="10">
    <location>
        <begin position="371"/>
        <end position="432"/>
    </location>
</feature>
<comment type="subcellular location">
    <subcellularLocation>
        <location evidence="2">Secreted</location>
    </subcellularLocation>
</comment>
<keyword evidence="8" id="KW-0443">Lipid metabolism</keyword>
<evidence type="ECO:0000256" key="5">
    <source>
        <dbReference type="ARBA" id="ARBA00022723"/>
    </source>
</evidence>
<accession>A0A8J4U5V8</accession>
<evidence type="ECO:0000256" key="10">
    <source>
        <dbReference type="SAM" id="MobiDB-lite"/>
    </source>
</evidence>
<feature type="compositionally biased region" description="Polar residues" evidence="10">
    <location>
        <begin position="295"/>
        <end position="311"/>
    </location>
</feature>